<dbReference type="RefSeq" id="WP_008485115.1">
    <property type="nucleotide sequence ID" value="NZ_AMRI01000016.1"/>
</dbReference>
<feature type="active site" description="Nucleophile" evidence="4">
    <location>
        <position position="67"/>
    </location>
</feature>
<evidence type="ECO:0000313" key="7">
    <source>
        <dbReference type="Proteomes" id="UP000006755"/>
    </source>
</evidence>
<proteinExistence type="inferred from homology"/>
<keyword evidence="3 4" id="KW-0413">Isomerase</keyword>
<dbReference type="PROSITE" id="PS01268">
    <property type="entry name" value="UPF0024"/>
    <property type="match status" value="1"/>
</dbReference>
<dbReference type="Pfam" id="PF01142">
    <property type="entry name" value="TruD"/>
    <property type="match status" value="2"/>
</dbReference>
<dbReference type="InterPro" id="IPR001656">
    <property type="entry name" value="PsdUridine_synth_TruD"/>
</dbReference>
<feature type="binding site" evidence="4">
    <location>
        <position position="14"/>
    </location>
    <ligand>
        <name>substrate</name>
    </ligand>
</feature>
<dbReference type="AlphaFoldDB" id="K2INH5"/>
<dbReference type="GO" id="GO:0160150">
    <property type="term" value="F:tRNA pseudouridine(13) synthase activity"/>
    <property type="evidence" value="ECO:0007669"/>
    <property type="project" value="UniProtKB-EC"/>
</dbReference>
<protein>
    <recommendedName>
        <fullName evidence="4">tRNA pseudouridine synthase D</fullName>
        <ecNumber evidence="4">5.4.99.27</ecNumber>
    </recommendedName>
    <alternativeName>
        <fullName evidence="4">tRNA pseudouridine(13) synthase</fullName>
    </alternativeName>
    <alternativeName>
        <fullName evidence="4">tRNA pseudouridylate synthase D</fullName>
    </alternativeName>
    <alternativeName>
        <fullName evidence="4">tRNA-uridine isomerase D</fullName>
    </alternativeName>
</protein>
<dbReference type="PATRIC" id="fig|745411.4.peg.2371"/>
<dbReference type="eggNOG" id="COG0585">
    <property type="taxonomic scope" value="Bacteria"/>
</dbReference>
<dbReference type="PANTHER" id="PTHR47811">
    <property type="entry name" value="TRNA PSEUDOURIDINE SYNTHASE D"/>
    <property type="match status" value="1"/>
</dbReference>
<dbReference type="GO" id="GO:0031119">
    <property type="term" value="P:tRNA pseudouridine synthesis"/>
    <property type="evidence" value="ECO:0007669"/>
    <property type="project" value="UniProtKB-UniRule"/>
</dbReference>
<evidence type="ECO:0000259" key="5">
    <source>
        <dbReference type="PROSITE" id="PS50984"/>
    </source>
</evidence>
<feature type="domain" description="TRUD" evidence="5">
    <location>
        <begin position="142"/>
        <end position="287"/>
    </location>
</feature>
<keyword evidence="2 4" id="KW-0819">tRNA processing</keyword>
<dbReference type="STRING" id="745411.B3C1_12044"/>
<dbReference type="EC" id="5.4.99.27" evidence="4"/>
<dbReference type="HAMAP" id="MF_01082">
    <property type="entry name" value="TruD"/>
    <property type="match status" value="1"/>
</dbReference>
<dbReference type="InterPro" id="IPR050170">
    <property type="entry name" value="TruD_pseudoU_synthase"/>
</dbReference>
<dbReference type="PROSITE" id="PS50984">
    <property type="entry name" value="TRUD"/>
    <property type="match status" value="1"/>
</dbReference>
<accession>K2INH5</accession>
<reference evidence="6 7" key="1">
    <citation type="journal article" date="2012" name="J. Bacteriol.">
        <title>Genome Sequence of Gallaecimonas xiamenensis Type Strain 3-C-1.</title>
        <authorList>
            <person name="Lai Q."/>
            <person name="Wang L."/>
            <person name="Wang W."/>
            <person name="Shao Z."/>
        </authorList>
    </citation>
    <scope>NUCLEOTIDE SEQUENCE [LARGE SCALE GENOMIC DNA]</scope>
    <source>
        <strain evidence="6 7">3-C-1</strain>
    </source>
</reference>
<dbReference type="SUPFAM" id="SSF55120">
    <property type="entry name" value="Pseudouridine synthase"/>
    <property type="match status" value="1"/>
</dbReference>
<dbReference type="Gene3D" id="3.30.2350.20">
    <property type="entry name" value="TruD, catalytic domain"/>
    <property type="match status" value="1"/>
</dbReference>
<gene>
    <name evidence="4" type="primary">truD</name>
    <name evidence="6" type="ORF">B3C1_12044</name>
</gene>
<dbReference type="GO" id="GO:0003723">
    <property type="term" value="F:RNA binding"/>
    <property type="evidence" value="ECO:0007669"/>
    <property type="project" value="InterPro"/>
</dbReference>
<comment type="caution">
    <text evidence="6">The sequence shown here is derived from an EMBL/GenBank/DDBJ whole genome shotgun (WGS) entry which is preliminary data.</text>
</comment>
<comment type="similarity">
    <text evidence="1 4">Belongs to the pseudouridine synthase TruD family.</text>
</comment>
<dbReference type="PANTHER" id="PTHR47811:SF1">
    <property type="entry name" value="TRNA PSEUDOURIDINE SYNTHASE D"/>
    <property type="match status" value="1"/>
</dbReference>
<evidence type="ECO:0000256" key="2">
    <source>
        <dbReference type="ARBA" id="ARBA00022694"/>
    </source>
</evidence>
<dbReference type="OrthoDB" id="1550679at2"/>
<dbReference type="InterPro" id="IPR020103">
    <property type="entry name" value="PsdUridine_synth_cat_dom_sf"/>
</dbReference>
<evidence type="ECO:0000256" key="1">
    <source>
        <dbReference type="ARBA" id="ARBA00007953"/>
    </source>
</evidence>
<dbReference type="CDD" id="cd02575">
    <property type="entry name" value="PseudoU_synth_EcTruD"/>
    <property type="match status" value="1"/>
</dbReference>
<evidence type="ECO:0000256" key="4">
    <source>
        <dbReference type="HAMAP-Rule" id="MF_01082"/>
    </source>
</evidence>
<dbReference type="Proteomes" id="UP000006755">
    <property type="component" value="Unassembled WGS sequence"/>
</dbReference>
<dbReference type="EMBL" id="AMRI01000016">
    <property type="protein sequence ID" value="EKE71666.1"/>
    <property type="molecule type" value="Genomic_DNA"/>
</dbReference>
<name>K2INH5_9GAMM</name>
<evidence type="ECO:0000313" key="6">
    <source>
        <dbReference type="EMBL" id="EKE71666.1"/>
    </source>
</evidence>
<dbReference type="GO" id="GO:0005829">
    <property type="term" value="C:cytosol"/>
    <property type="evidence" value="ECO:0007669"/>
    <property type="project" value="TreeGrafter"/>
</dbReference>
<keyword evidence="7" id="KW-1185">Reference proteome</keyword>
<dbReference type="InterPro" id="IPR020119">
    <property type="entry name" value="PsdUridine_synth_TruD_CS"/>
</dbReference>
<feature type="binding site" evidence="4">
    <location>
        <position position="311"/>
    </location>
    <ligand>
        <name>substrate</name>
    </ligand>
</feature>
<dbReference type="InterPro" id="IPR043165">
    <property type="entry name" value="TruD_insert_sf"/>
</dbReference>
<dbReference type="InterPro" id="IPR011760">
    <property type="entry name" value="PsdUridine_synth_TruD_insert"/>
</dbReference>
<organism evidence="6 7">
    <name type="scientific">Gallaecimonas xiamenensis 3-C-1</name>
    <dbReference type="NCBI Taxonomy" id="745411"/>
    <lineage>
        <taxon>Bacteria</taxon>
        <taxon>Pseudomonadati</taxon>
        <taxon>Pseudomonadota</taxon>
        <taxon>Gammaproteobacteria</taxon>
        <taxon>Enterobacterales</taxon>
        <taxon>Gallaecimonadaceae</taxon>
        <taxon>Gallaecimonas</taxon>
    </lineage>
</organism>
<feature type="binding site" evidence="4">
    <location>
        <position position="116"/>
    </location>
    <ligand>
        <name>substrate</name>
    </ligand>
</feature>
<sequence length="339" mass="37357">MSVTALFKTQPEDFVVDEVLGFEPCGEGEHLFVLIEKRGMNTQWAAKLLAEACGLKERDVSHSGLKDRHAVTRQWLSVWLPGKEDPDLSAIESDELKVLAKGRHNKKLRIGTHKANRFDIRLRQVSDKALVQSRLEAIQAQGFANLFGDQRFGHEDRNLKLFDDVVAGKRMKKPRQAMAISAARSALFNLVADYRQQQGLAGQVLAGDVLMLAGSHSVFVAEQDELPALQQRLAEGDVQLTAPLYGKGGVKPQGPAAELEAAALAGQEARLEGLEKLANSARRPLWLKPELAWQWQDSDLVLSFTLPTGSFATALLANLAELVEPERVKEVKTDEDPGQ</sequence>
<dbReference type="InterPro" id="IPR042214">
    <property type="entry name" value="TruD_catalytic"/>
</dbReference>
<comment type="catalytic activity">
    <reaction evidence="4">
        <text>uridine(13) in tRNA = pseudouridine(13) in tRNA</text>
        <dbReference type="Rhea" id="RHEA:42540"/>
        <dbReference type="Rhea" id="RHEA-COMP:10105"/>
        <dbReference type="Rhea" id="RHEA-COMP:10106"/>
        <dbReference type="ChEBI" id="CHEBI:65314"/>
        <dbReference type="ChEBI" id="CHEBI:65315"/>
        <dbReference type="EC" id="5.4.99.27"/>
    </reaction>
</comment>
<comment type="function">
    <text evidence="4">Responsible for synthesis of pseudouridine from uracil-13 in transfer RNAs.</text>
</comment>
<evidence type="ECO:0000256" key="3">
    <source>
        <dbReference type="ARBA" id="ARBA00023235"/>
    </source>
</evidence>
<dbReference type="Gene3D" id="3.30.2340.10">
    <property type="entry name" value="TruD, insertion domain"/>
    <property type="match status" value="1"/>
</dbReference>